<feature type="region of interest" description="Disordered" evidence="1">
    <location>
        <begin position="1"/>
        <end position="31"/>
    </location>
</feature>
<evidence type="ECO:0000256" key="1">
    <source>
        <dbReference type="SAM" id="MobiDB-lite"/>
    </source>
</evidence>
<feature type="compositionally biased region" description="Polar residues" evidence="1">
    <location>
        <begin position="11"/>
        <end position="27"/>
    </location>
</feature>
<dbReference type="EMBL" id="CAACVJ010000010">
    <property type="protein sequence ID" value="VEP11497.1"/>
    <property type="molecule type" value="Genomic_DNA"/>
</dbReference>
<feature type="region of interest" description="Disordered" evidence="1">
    <location>
        <begin position="43"/>
        <end position="72"/>
    </location>
</feature>
<name>A0A563VJK4_9CYAN</name>
<dbReference type="Proteomes" id="UP000320055">
    <property type="component" value="Unassembled WGS sequence"/>
</dbReference>
<organism evidence="2 3">
    <name type="scientific">Hyella patelloides LEGE 07179</name>
    <dbReference type="NCBI Taxonomy" id="945734"/>
    <lineage>
        <taxon>Bacteria</taxon>
        <taxon>Bacillati</taxon>
        <taxon>Cyanobacteriota</taxon>
        <taxon>Cyanophyceae</taxon>
        <taxon>Pleurocapsales</taxon>
        <taxon>Hyellaceae</taxon>
        <taxon>Hyella</taxon>
    </lineage>
</organism>
<reference evidence="2 3" key="1">
    <citation type="submission" date="2019-01" db="EMBL/GenBank/DDBJ databases">
        <authorList>
            <person name="Brito A."/>
        </authorList>
    </citation>
    <scope>NUCLEOTIDE SEQUENCE [LARGE SCALE GENOMIC DNA]</scope>
    <source>
        <strain evidence="2">1</strain>
    </source>
</reference>
<feature type="compositionally biased region" description="Basic and acidic residues" evidence="1">
    <location>
        <begin position="51"/>
        <end position="72"/>
    </location>
</feature>
<evidence type="ECO:0000313" key="3">
    <source>
        <dbReference type="Proteomes" id="UP000320055"/>
    </source>
</evidence>
<proteinExistence type="predicted"/>
<sequence length="72" mass="8058">MRMKVPPLKLTSESQSVQDDPTRNSRGLSWKQGVIRHQSQMTLTLTGSSHGETEPKKSNLESEGCDNQRCKS</sequence>
<evidence type="ECO:0000313" key="2">
    <source>
        <dbReference type="EMBL" id="VEP11497.1"/>
    </source>
</evidence>
<gene>
    <name evidence="2" type="ORF">H1P_1070009</name>
</gene>
<protein>
    <submittedName>
        <fullName evidence="2">Uncharacterized protein</fullName>
    </submittedName>
</protein>
<accession>A0A563VJK4</accession>
<keyword evidence="3" id="KW-1185">Reference proteome</keyword>
<dbReference type="AlphaFoldDB" id="A0A563VJK4"/>